<feature type="region of interest" description="Disordered" evidence="8">
    <location>
        <begin position="1"/>
        <end position="55"/>
    </location>
</feature>
<reference evidence="11" key="1">
    <citation type="submission" date="2018-04" db="EMBL/GenBank/DDBJ databases">
        <authorList>
            <person name="Go L.Y."/>
            <person name="Mitchell J.A."/>
        </authorList>
    </citation>
    <scope>NUCLEOTIDE SEQUENCE</scope>
    <source>
        <tissue evidence="11">Whole organism</tissue>
    </source>
</reference>
<comment type="similarity">
    <text evidence="7">Belongs to the major facilitator superfamily. Sugar transporter (TC 2.A.1.1) family.</text>
</comment>
<feature type="domain" description="Major facilitator superfamily (MFS) profile" evidence="10">
    <location>
        <begin position="79"/>
        <end position="515"/>
    </location>
</feature>
<feature type="transmembrane region" description="Helical" evidence="9">
    <location>
        <begin position="177"/>
        <end position="197"/>
    </location>
</feature>
<feature type="compositionally biased region" description="Low complexity" evidence="8">
    <location>
        <begin position="25"/>
        <end position="54"/>
    </location>
</feature>
<evidence type="ECO:0000256" key="1">
    <source>
        <dbReference type="ARBA" id="ARBA00004651"/>
    </source>
</evidence>
<sequence>MARQDSAVLVSNTNATTPKIVPAASSPSPNNNSTTNNSSINNNNNSSNNTSTNIKKTVVTVESQFTRHNEKEERGKALRQVVVAFIANLATVNTGLIFGFSAVAIPQLEASDSVIKIDEYQASWIASLSSASTPIGCILSGYVMDRFGRKKTLLFTEIPLIIGWLFIACASDVRYIYAGRVLCGLGSGMVGAPVRVYTSEVTQPHLRGMLTALGNVGISVGVLFQYTLGAFISWNWLAAFSVLIPVVAFTLMIGMPESPNYLVTHSKPDAAYKSLAKLRGSNYNLGREIDQLQAFANKSKTKEKETWRDLVRALLSPSALKPFGILFVYFMSYQFSGVNTVTFYAVEIFRDSGTPWDKNTATLVLGIVRLIFTIIACVALRRCGRRPLSFISFIGCGVTMVGLGIYMREKLKWDELGIEPVNSWIPVTCLFLFQACCALGFLVVPWVMIGELYPMKVRGIYGGLTTCSAHLCVFIVVKTYPFLSHVIEKHGCFILYGCISLSATIFIYFFLPETKGKSLQDIEDYFSGRMSKQSFKGKKSGISTVASINNSKPIIVEKDKLLP</sequence>
<dbReference type="PRINTS" id="PR00171">
    <property type="entry name" value="SUGRTRNSPORT"/>
</dbReference>
<dbReference type="InterPro" id="IPR020846">
    <property type="entry name" value="MFS_dom"/>
</dbReference>
<feature type="transmembrane region" description="Helical" evidence="9">
    <location>
        <begin position="81"/>
        <end position="104"/>
    </location>
</feature>
<feature type="transmembrane region" description="Helical" evidence="9">
    <location>
        <begin position="153"/>
        <end position="171"/>
    </location>
</feature>
<feature type="transmembrane region" description="Helical" evidence="9">
    <location>
        <begin position="425"/>
        <end position="448"/>
    </location>
</feature>
<keyword evidence="6" id="KW-0325">Glycoprotein</keyword>
<feature type="transmembrane region" description="Helical" evidence="9">
    <location>
        <begin position="493"/>
        <end position="511"/>
    </location>
</feature>
<evidence type="ECO:0000256" key="4">
    <source>
        <dbReference type="ARBA" id="ARBA00022989"/>
    </source>
</evidence>
<dbReference type="InterPro" id="IPR005829">
    <property type="entry name" value="Sugar_transporter_CS"/>
</dbReference>
<dbReference type="InterPro" id="IPR036259">
    <property type="entry name" value="MFS_trans_sf"/>
</dbReference>
<gene>
    <name evidence="11" type="primary">CSON007030</name>
</gene>
<dbReference type="PROSITE" id="PS00216">
    <property type="entry name" value="SUGAR_TRANSPORT_1"/>
    <property type="match status" value="1"/>
</dbReference>
<dbReference type="NCBIfam" id="TIGR00879">
    <property type="entry name" value="SP"/>
    <property type="match status" value="1"/>
</dbReference>
<feature type="transmembrane region" description="Helical" evidence="9">
    <location>
        <begin position="460"/>
        <end position="481"/>
    </location>
</feature>
<dbReference type="Gene3D" id="1.20.1250.20">
    <property type="entry name" value="MFS general substrate transporter like domains"/>
    <property type="match status" value="1"/>
</dbReference>
<evidence type="ECO:0000256" key="7">
    <source>
        <dbReference type="RuleBase" id="RU003346"/>
    </source>
</evidence>
<evidence type="ECO:0000256" key="6">
    <source>
        <dbReference type="ARBA" id="ARBA00023180"/>
    </source>
</evidence>
<evidence type="ECO:0000313" key="11">
    <source>
        <dbReference type="EMBL" id="SSX02182.1"/>
    </source>
</evidence>
<feature type="transmembrane region" description="Helical" evidence="9">
    <location>
        <begin position="360"/>
        <end position="380"/>
    </location>
</feature>
<evidence type="ECO:0000256" key="3">
    <source>
        <dbReference type="ARBA" id="ARBA00022692"/>
    </source>
</evidence>
<protein>
    <submittedName>
        <fullName evidence="11">CSON007030 protein</fullName>
    </submittedName>
</protein>
<evidence type="ECO:0000256" key="9">
    <source>
        <dbReference type="SAM" id="Phobius"/>
    </source>
</evidence>
<feature type="transmembrane region" description="Helical" evidence="9">
    <location>
        <begin position="209"/>
        <end position="228"/>
    </location>
</feature>
<dbReference type="PROSITE" id="PS00217">
    <property type="entry name" value="SUGAR_TRANSPORT_2"/>
    <property type="match status" value="1"/>
</dbReference>
<dbReference type="EMBL" id="UFQS01000264">
    <property type="protein sequence ID" value="SSX02182.1"/>
    <property type="molecule type" value="Genomic_DNA"/>
</dbReference>
<evidence type="ECO:0000256" key="8">
    <source>
        <dbReference type="SAM" id="MobiDB-lite"/>
    </source>
</evidence>
<dbReference type="PANTHER" id="PTHR48021:SF7">
    <property type="entry name" value="RH09188P"/>
    <property type="match status" value="1"/>
</dbReference>
<organism evidence="11">
    <name type="scientific">Culicoides sonorensis</name>
    <name type="common">Biting midge</name>
    <dbReference type="NCBI Taxonomy" id="179676"/>
    <lineage>
        <taxon>Eukaryota</taxon>
        <taxon>Metazoa</taxon>
        <taxon>Ecdysozoa</taxon>
        <taxon>Arthropoda</taxon>
        <taxon>Hexapoda</taxon>
        <taxon>Insecta</taxon>
        <taxon>Pterygota</taxon>
        <taxon>Neoptera</taxon>
        <taxon>Endopterygota</taxon>
        <taxon>Diptera</taxon>
        <taxon>Nematocera</taxon>
        <taxon>Chironomoidea</taxon>
        <taxon>Ceratopogonidae</taxon>
        <taxon>Ceratopogoninae</taxon>
        <taxon>Culicoides</taxon>
        <taxon>Monoculicoides</taxon>
    </lineage>
</organism>
<dbReference type="EMBL" id="UFQT01000264">
    <property type="protein sequence ID" value="SSX22559.1"/>
    <property type="molecule type" value="Genomic_DNA"/>
</dbReference>
<dbReference type="InterPro" id="IPR003663">
    <property type="entry name" value="Sugar/inositol_transpt"/>
</dbReference>
<evidence type="ECO:0000259" key="10">
    <source>
        <dbReference type="PROSITE" id="PS50850"/>
    </source>
</evidence>
<keyword evidence="3 9" id="KW-0812">Transmembrane</keyword>
<feature type="transmembrane region" description="Helical" evidence="9">
    <location>
        <begin position="234"/>
        <end position="253"/>
    </location>
</feature>
<evidence type="ECO:0000256" key="2">
    <source>
        <dbReference type="ARBA" id="ARBA00022475"/>
    </source>
</evidence>
<accession>A0A336KE64</accession>
<dbReference type="InterPro" id="IPR005828">
    <property type="entry name" value="MFS_sugar_transport-like"/>
</dbReference>
<dbReference type="PANTHER" id="PTHR48021">
    <property type="match status" value="1"/>
</dbReference>
<dbReference type="PROSITE" id="PS50850">
    <property type="entry name" value="MFS"/>
    <property type="match status" value="1"/>
</dbReference>
<dbReference type="VEuPathDB" id="VectorBase:CSON007030"/>
<name>A0A336KE64_CULSO</name>
<comment type="subcellular location">
    <subcellularLocation>
        <location evidence="1">Cell membrane</location>
        <topology evidence="1">Multi-pass membrane protein</topology>
    </subcellularLocation>
</comment>
<evidence type="ECO:0000313" key="12">
    <source>
        <dbReference type="EMBL" id="SSX22559.1"/>
    </source>
</evidence>
<dbReference type="SUPFAM" id="SSF103473">
    <property type="entry name" value="MFS general substrate transporter"/>
    <property type="match status" value="1"/>
</dbReference>
<feature type="transmembrane region" description="Helical" evidence="9">
    <location>
        <begin position="387"/>
        <end position="405"/>
    </location>
</feature>
<keyword evidence="2" id="KW-1003">Cell membrane</keyword>
<keyword evidence="5 9" id="KW-0472">Membrane</keyword>
<dbReference type="FunFam" id="1.20.1250.20:FF:000249">
    <property type="entry name" value="facilitated trehalose transporter Tret1"/>
    <property type="match status" value="1"/>
</dbReference>
<proteinExistence type="inferred from homology"/>
<feature type="transmembrane region" description="Helical" evidence="9">
    <location>
        <begin position="124"/>
        <end position="144"/>
    </location>
</feature>
<evidence type="ECO:0000256" key="5">
    <source>
        <dbReference type="ARBA" id="ARBA00023136"/>
    </source>
</evidence>
<dbReference type="AlphaFoldDB" id="A0A336KE64"/>
<keyword evidence="4 9" id="KW-1133">Transmembrane helix</keyword>
<dbReference type="InterPro" id="IPR044775">
    <property type="entry name" value="MFS_ERD6/Tret1-like"/>
</dbReference>
<dbReference type="Pfam" id="PF00083">
    <property type="entry name" value="Sugar_tr"/>
    <property type="match status" value="1"/>
</dbReference>
<dbReference type="GO" id="GO:0051119">
    <property type="term" value="F:sugar transmembrane transporter activity"/>
    <property type="evidence" value="ECO:0007669"/>
    <property type="project" value="InterPro"/>
</dbReference>
<dbReference type="InterPro" id="IPR050549">
    <property type="entry name" value="MFS_Trehalose_Transporter"/>
</dbReference>
<reference evidence="12" key="2">
    <citation type="submission" date="2018-07" db="EMBL/GenBank/DDBJ databases">
        <authorList>
            <person name="Quirk P.G."/>
            <person name="Krulwich T.A."/>
        </authorList>
    </citation>
    <scope>NUCLEOTIDE SEQUENCE</scope>
</reference>
<dbReference type="CDD" id="cd17358">
    <property type="entry name" value="MFS_GLUT6_8_Class3_like"/>
    <property type="match status" value="1"/>
</dbReference>
<keyword evidence="7" id="KW-0813">Transport</keyword>
<dbReference type="OMA" id="VSECCPK"/>
<dbReference type="GO" id="GO:0005886">
    <property type="term" value="C:plasma membrane"/>
    <property type="evidence" value="ECO:0007669"/>
    <property type="project" value="UniProtKB-SubCell"/>
</dbReference>